<dbReference type="NCBIfam" id="NF011607">
    <property type="entry name" value="PRK15033.1"/>
    <property type="match status" value="1"/>
</dbReference>
<gene>
    <name evidence="3" type="ORF">SAMN04488135_103413</name>
</gene>
<dbReference type="AlphaFoldDB" id="A0A1M5TL80"/>
<keyword evidence="1" id="KW-0472">Membrane</keyword>
<reference evidence="3 4" key="1">
    <citation type="submission" date="2016-11" db="EMBL/GenBank/DDBJ databases">
        <authorList>
            <person name="Jaros S."/>
            <person name="Januszkiewicz K."/>
            <person name="Wedrychowicz H."/>
        </authorList>
    </citation>
    <scope>NUCLEOTIDE SEQUENCE [LARGE SCALE GENOMIC DNA]</scope>
    <source>
        <strain evidence="3 4">CGMCC 1.10190</strain>
    </source>
</reference>
<keyword evidence="1" id="KW-0812">Transmembrane</keyword>
<dbReference type="PROSITE" id="PS51379">
    <property type="entry name" value="4FE4S_FER_2"/>
    <property type="match status" value="1"/>
</dbReference>
<protein>
    <submittedName>
        <fullName evidence="3">Citrate/tricarballylate utilization protein</fullName>
    </submittedName>
</protein>
<evidence type="ECO:0000259" key="2">
    <source>
        <dbReference type="PROSITE" id="PS51379"/>
    </source>
</evidence>
<feature type="transmembrane region" description="Helical" evidence="1">
    <location>
        <begin position="258"/>
        <end position="279"/>
    </location>
</feature>
<name>A0A1M5TL80_9BURK</name>
<feature type="transmembrane region" description="Helical" evidence="1">
    <location>
        <begin position="291"/>
        <end position="312"/>
    </location>
</feature>
<accession>A0A1M5TL80</accession>
<dbReference type="InterPro" id="IPR012830">
    <property type="entry name" value="Citrate_utilization_prot_B"/>
</dbReference>
<organism evidence="3 4">
    <name type="scientific">Pollutimonas bauzanensis</name>
    <dbReference type="NCBI Taxonomy" id="658167"/>
    <lineage>
        <taxon>Bacteria</taxon>
        <taxon>Pseudomonadati</taxon>
        <taxon>Pseudomonadota</taxon>
        <taxon>Betaproteobacteria</taxon>
        <taxon>Burkholderiales</taxon>
        <taxon>Alcaligenaceae</taxon>
        <taxon>Pollutimonas</taxon>
    </lineage>
</organism>
<feature type="transmembrane region" description="Helical" evidence="1">
    <location>
        <begin position="333"/>
        <end position="350"/>
    </location>
</feature>
<dbReference type="SUPFAM" id="SSF54862">
    <property type="entry name" value="4Fe-4S ferredoxins"/>
    <property type="match status" value="1"/>
</dbReference>
<keyword evidence="4" id="KW-1185">Reference proteome</keyword>
<feature type="domain" description="4Fe-4S ferredoxin-type" evidence="2">
    <location>
        <begin position="79"/>
        <end position="111"/>
    </location>
</feature>
<feature type="transmembrane region" description="Helical" evidence="1">
    <location>
        <begin position="183"/>
        <end position="207"/>
    </location>
</feature>
<dbReference type="InterPro" id="IPR036197">
    <property type="entry name" value="NarG-like_sf"/>
</dbReference>
<evidence type="ECO:0000313" key="4">
    <source>
        <dbReference type="Proteomes" id="UP000184226"/>
    </source>
</evidence>
<feature type="transmembrane region" description="Helical" evidence="1">
    <location>
        <begin position="142"/>
        <end position="163"/>
    </location>
</feature>
<dbReference type="InterPro" id="IPR017896">
    <property type="entry name" value="4Fe4S_Fe-S-bd"/>
</dbReference>
<proteinExistence type="predicted"/>
<sequence>MPLDKLMSEAKSLASGEMQAAAEFSPGAGAACGGASPALALLTADEAEAARILQICNACRYCEGFCAVFPAMTRRLEFGKADINYLANLCHNCGDCLHACQYAAPHEFDVNVPKVMAKVRLQTYTDYAWPPFLGALYKRNGLALSLAIAAALALFLALTVAMTGTLLHEPLAGDFYAIFPHNMLVLMFGAVFGFAILALGLGVASFWRQVSPGKASGAALAETTQDVLSLRYLDGGHGKGCNNQDDAFTLWRRRFHHFTFYGFMLCFAATSVATLYHYLLDLHAPYSLSSLPVVLGTLGGIGLLIGPAGLLWMNLVRHPEHGDAAQKPMDRGFIALLFLISLSGLALLVLRDTRYMGLLLALHLGVVMALFLTMPYGKFAHGIYRTAALLKWAIEKRQPLKLKLGSD</sequence>
<keyword evidence="1" id="KW-1133">Transmembrane helix</keyword>
<feature type="transmembrane region" description="Helical" evidence="1">
    <location>
        <begin position="356"/>
        <end position="376"/>
    </location>
</feature>
<dbReference type="SUPFAM" id="SSF103501">
    <property type="entry name" value="Respiratory nitrate reductase 1 gamma chain"/>
    <property type="match status" value="1"/>
</dbReference>
<dbReference type="NCBIfam" id="TIGR02484">
    <property type="entry name" value="CitB"/>
    <property type="match status" value="1"/>
</dbReference>
<dbReference type="Proteomes" id="UP000184226">
    <property type="component" value="Unassembled WGS sequence"/>
</dbReference>
<evidence type="ECO:0000256" key="1">
    <source>
        <dbReference type="SAM" id="Phobius"/>
    </source>
</evidence>
<dbReference type="STRING" id="658167.SAMN04488135_103413"/>
<dbReference type="EMBL" id="FQXE01000003">
    <property type="protein sequence ID" value="SHH51438.1"/>
    <property type="molecule type" value="Genomic_DNA"/>
</dbReference>
<evidence type="ECO:0000313" key="3">
    <source>
        <dbReference type="EMBL" id="SHH51438.1"/>
    </source>
</evidence>